<proteinExistence type="predicted"/>
<protein>
    <recommendedName>
        <fullName evidence="3">DUF559 domain-containing protein</fullName>
    </recommendedName>
</protein>
<name>A0A0F0KN69_9MICO</name>
<dbReference type="Proteomes" id="UP000033725">
    <property type="component" value="Unassembled WGS sequence"/>
</dbReference>
<accession>A0A0F0KN69</accession>
<evidence type="ECO:0000313" key="2">
    <source>
        <dbReference type="Proteomes" id="UP000033725"/>
    </source>
</evidence>
<evidence type="ECO:0008006" key="3">
    <source>
        <dbReference type="Google" id="ProtNLM"/>
    </source>
</evidence>
<dbReference type="InterPro" id="IPR011335">
    <property type="entry name" value="Restrct_endonuc-II-like"/>
</dbReference>
<dbReference type="AlphaFoldDB" id="A0A0F0KN69"/>
<dbReference type="PATRIC" id="fig|82380.10.peg.2913"/>
<dbReference type="EMBL" id="JYIV01000028">
    <property type="protein sequence ID" value="KJL20681.1"/>
    <property type="molecule type" value="Genomic_DNA"/>
</dbReference>
<evidence type="ECO:0000313" key="1">
    <source>
        <dbReference type="EMBL" id="KJL20681.1"/>
    </source>
</evidence>
<reference evidence="1 2" key="1">
    <citation type="submission" date="2015-02" db="EMBL/GenBank/DDBJ databases">
        <title>Draft genome sequences of ten Microbacterium spp. with emphasis on heavy metal contaminated environments.</title>
        <authorList>
            <person name="Corretto E."/>
        </authorList>
    </citation>
    <scope>NUCLEOTIDE SEQUENCE [LARGE SCALE GENOMIC DNA]</scope>
    <source>
        <strain evidence="1 2">BEL163</strain>
    </source>
</reference>
<comment type="caution">
    <text evidence="1">The sequence shown here is derived from an EMBL/GenBank/DDBJ whole genome shotgun (WGS) entry which is preliminary data.</text>
</comment>
<dbReference type="SUPFAM" id="SSF52980">
    <property type="entry name" value="Restriction endonuclease-like"/>
    <property type="match status" value="1"/>
</dbReference>
<gene>
    <name evidence="1" type="ORF">RN51_02901</name>
</gene>
<sequence length="316" mass="34558">MLGDVFPISDASALGISAERLRRRDLTRPFRGIRARAGVRDHTLGDLDDFAVQATERTARAHAYAPRLRERQFFSHETAAALWGAPLPLVRDADGNVVASGLPVHVSVFGTMPLPRIEGVVGHRARIETSTTRVIGGFDVASPATTWASLGGLPLYDLVALGDHLCRVWREGVGRPDAGAPSLATRDELAASIEAGRRVGIRRLRTALELVREDSWSPRETRVRCVLHDHGLPEPALNLDVFDDDGRFLACVDLAFSAQKVAVEYHGLIHSARYAKDVERMARLRAAGWIVIEVTAALLSDEHALVARVRAALRSR</sequence>
<organism evidence="1 2">
    <name type="scientific">Microbacterium oxydans</name>
    <dbReference type="NCBI Taxonomy" id="82380"/>
    <lineage>
        <taxon>Bacteria</taxon>
        <taxon>Bacillati</taxon>
        <taxon>Actinomycetota</taxon>
        <taxon>Actinomycetes</taxon>
        <taxon>Micrococcales</taxon>
        <taxon>Microbacteriaceae</taxon>
        <taxon>Microbacterium</taxon>
    </lineage>
</organism>